<name>A0A1G1WZZ2_9BACT</name>
<reference evidence="1 2" key="1">
    <citation type="journal article" date="2016" name="Nat. Commun.">
        <title>Thousands of microbial genomes shed light on interconnected biogeochemical processes in an aquifer system.</title>
        <authorList>
            <person name="Anantharaman K."/>
            <person name="Brown C.T."/>
            <person name="Hug L.A."/>
            <person name="Sharon I."/>
            <person name="Castelle C.J."/>
            <person name="Probst A.J."/>
            <person name="Thomas B.C."/>
            <person name="Singh A."/>
            <person name="Wilkins M.J."/>
            <person name="Karaoz U."/>
            <person name="Brodie E.L."/>
            <person name="Williams K.H."/>
            <person name="Hubbard S.S."/>
            <person name="Banfield J.F."/>
        </authorList>
    </citation>
    <scope>NUCLEOTIDE SEQUENCE [LARGE SCALE GENOMIC DNA]</scope>
</reference>
<comment type="caution">
    <text evidence="1">The sequence shown here is derived from an EMBL/GenBank/DDBJ whole genome shotgun (WGS) entry which is preliminary data.</text>
</comment>
<evidence type="ECO:0000313" key="2">
    <source>
        <dbReference type="Proteomes" id="UP000177528"/>
    </source>
</evidence>
<dbReference type="Proteomes" id="UP000177528">
    <property type="component" value="Unassembled WGS sequence"/>
</dbReference>
<organism evidence="1 2">
    <name type="scientific">Candidatus Andersenbacteria bacterium RIFCSPHIGHO2_12_FULL_45_11</name>
    <dbReference type="NCBI Taxonomy" id="1797281"/>
    <lineage>
        <taxon>Bacteria</taxon>
        <taxon>Candidatus Anderseniibacteriota</taxon>
    </lineage>
</organism>
<sequence length="114" mass="12419">MQITVLLPFGDLGINPIELVERLKKLGAIAQSSGRKPAIQHIESVTVTNAIIVGDAQAICFISSYDHTMPGYGLEEGPDSIRMATIDITTKVEIVIRELAKSPSLEVQFHTSSW</sequence>
<gene>
    <name evidence="1" type="ORF">A3D99_03115</name>
</gene>
<accession>A0A1G1WZZ2</accession>
<protein>
    <submittedName>
        <fullName evidence="1">Uncharacterized protein</fullName>
    </submittedName>
</protein>
<dbReference type="AlphaFoldDB" id="A0A1G1WZZ2"/>
<dbReference type="EMBL" id="MHHR01000032">
    <property type="protein sequence ID" value="OGY33293.1"/>
    <property type="molecule type" value="Genomic_DNA"/>
</dbReference>
<proteinExistence type="predicted"/>
<evidence type="ECO:0000313" key="1">
    <source>
        <dbReference type="EMBL" id="OGY33293.1"/>
    </source>
</evidence>